<dbReference type="Pfam" id="PF00078">
    <property type="entry name" value="RVT_1"/>
    <property type="match status" value="1"/>
</dbReference>
<evidence type="ECO:0000259" key="1">
    <source>
        <dbReference type="Pfam" id="PF00078"/>
    </source>
</evidence>
<sequence>MNATELNPEAYSGRNTNNLYTIVEAFNSCFKKIADNIHNKIKANSQPMSSTDNGEDYMAYMDNAFGSPFPKIQISKTTSVEIERIIKSLKSSYTYGYGEISINILKACKTFISTPFSYLHNRVLFEGVIPDRLKYATIIPVFKKGDRKDLSNCRPISILTSFNKIFEKVMYRRLVQHFSDHNILSKYQYGFRAKLGTDNAIFNFITEILHSLNHKSMVGGIFCDLEKAFDCVSHEVLLNKLKFYGIIGIQNNLYRSYLQDRFQGTAIMNGLDNNKV</sequence>
<dbReference type="InterPro" id="IPR043502">
    <property type="entry name" value="DNA/RNA_pol_sf"/>
</dbReference>
<dbReference type="AlphaFoldDB" id="A0A6L2PI26"/>
<proteinExistence type="predicted"/>
<name>A0A6L2PI26_COPFO</name>
<dbReference type="Proteomes" id="UP000502823">
    <property type="component" value="Unassembled WGS sequence"/>
</dbReference>
<protein>
    <recommendedName>
        <fullName evidence="1">Reverse transcriptase domain-containing protein</fullName>
    </recommendedName>
</protein>
<dbReference type="SUPFAM" id="SSF56672">
    <property type="entry name" value="DNA/RNA polymerases"/>
    <property type="match status" value="1"/>
</dbReference>
<evidence type="ECO:0000313" key="2">
    <source>
        <dbReference type="EMBL" id="GFG32221.1"/>
    </source>
</evidence>
<keyword evidence="3" id="KW-1185">Reference proteome</keyword>
<feature type="domain" description="Reverse transcriptase" evidence="1">
    <location>
        <begin position="146"/>
        <end position="262"/>
    </location>
</feature>
<dbReference type="InParanoid" id="A0A6L2PI26"/>
<comment type="caution">
    <text evidence="2">The sequence shown here is derived from an EMBL/GenBank/DDBJ whole genome shotgun (WGS) entry which is preliminary data.</text>
</comment>
<dbReference type="OrthoDB" id="445826at2759"/>
<dbReference type="EMBL" id="BLKM01011106">
    <property type="protein sequence ID" value="GFG32221.1"/>
    <property type="molecule type" value="Genomic_DNA"/>
</dbReference>
<dbReference type="InterPro" id="IPR000477">
    <property type="entry name" value="RT_dom"/>
</dbReference>
<evidence type="ECO:0000313" key="3">
    <source>
        <dbReference type="Proteomes" id="UP000502823"/>
    </source>
</evidence>
<organism evidence="2 3">
    <name type="scientific">Coptotermes formosanus</name>
    <name type="common">Formosan subterranean termite</name>
    <dbReference type="NCBI Taxonomy" id="36987"/>
    <lineage>
        <taxon>Eukaryota</taxon>
        <taxon>Metazoa</taxon>
        <taxon>Ecdysozoa</taxon>
        <taxon>Arthropoda</taxon>
        <taxon>Hexapoda</taxon>
        <taxon>Insecta</taxon>
        <taxon>Pterygota</taxon>
        <taxon>Neoptera</taxon>
        <taxon>Polyneoptera</taxon>
        <taxon>Dictyoptera</taxon>
        <taxon>Blattodea</taxon>
        <taxon>Blattoidea</taxon>
        <taxon>Termitoidae</taxon>
        <taxon>Rhinotermitidae</taxon>
        <taxon>Coptotermes</taxon>
    </lineage>
</organism>
<gene>
    <name evidence="2" type="ORF">Cfor_06607</name>
</gene>
<accession>A0A6L2PI26</accession>
<dbReference type="GO" id="GO:0071897">
    <property type="term" value="P:DNA biosynthetic process"/>
    <property type="evidence" value="ECO:0007669"/>
    <property type="project" value="UniProtKB-ARBA"/>
</dbReference>
<dbReference type="PANTHER" id="PTHR19446">
    <property type="entry name" value="REVERSE TRANSCRIPTASES"/>
    <property type="match status" value="1"/>
</dbReference>
<reference evidence="3" key="1">
    <citation type="submission" date="2020-01" db="EMBL/GenBank/DDBJ databases">
        <title>Draft genome sequence of the Termite Coptotermes fromosanus.</title>
        <authorList>
            <person name="Itakura S."/>
            <person name="Yosikawa Y."/>
            <person name="Umezawa K."/>
        </authorList>
    </citation>
    <scope>NUCLEOTIDE SEQUENCE [LARGE SCALE GENOMIC DNA]</scope>
</reference>